<dbReference type="RefSeq" id="WP_203374815.1">
    <property type="nucleotide sequence ID" value="NZ_JAENHP010000001.1"/>
</dbReference>
<dbReference type="Gene3D" id="3.40.50.2300">
    <property type="match status" value="1"/>
</dbReference>
<evidence type="ECO:0000256" key="1">
    <source>
        <dbReference type="ARBA" id="ARBA00022553"/>
    </source>
</evidence>
<dbReference type="PROSITE" id="PS50110">
    <property type="entry name" value="RESPONSE_REGULATORY"/>
    <property type="match status" value="1"/>
</dbReference>
<dbReference type="SMART" id="SM00448">
    <property type="entry name" value="REC"/>
    <property type="match status" value="1"/>
</dbReference>
<sequence length="331" mass="36555">MTAQVLVVDDSPEFGRRAAELITLKAGLATEFVSDADAACALVERERVAVVVLDERMPEVPGTELFQRLLAVRPDLRAIMLTGEADAAEVGRALSLGYKDYLSKSRIADLPQRAAMQYLDFMVAEATAGNDGDRNGTLVWPRNLLTRVLRGVEVRRAATMVLDERVVGEWVTVLELNAGEERRFSYGRTDTRTVQIERESQIALKSALKVKSTTLATILESATESSAATKDRHSTTVVRGATQSTERVLSLPAQADSDFVRVRHFQEAPVRRKLLVTLVIGCERCRVRSTVPVVVLETTGQVATRHQDYLNDNSVRTVETGTVDLRFRGEV</sequence>
<feature type="domain" description="Response regulatory" evidence="3">
    <location>
        <begin position="4"/>
        <end position="119"/>
    </location>
</feature>
<dbReference type="SUPFAM" id="SSF52172">
    <property type="entry name" value="CheY-like"/>
    <property type="match status" value="1"/>
</dbReference>
<reference evidence="4 5" key="1">
    <citation type="submission" date="2021-01" db="EMBL/GenBank/DDBJ databases">
        <title>Actinoplanes sp. nov. LDG1-06 isolated from lichen.</title>
        <authorList>
            <person name="Saeng-In P."/>
            <person name="Phongsopitanun W."/>
            <person name="Kanchanasin P."/>
            <person name="Yuki M."/>
            <person name="Kudo T."/>
            <person name="Ohkuma M."/>
            <person name="Tanasupawat S."/>
        </authorList>
    </citation>
    <scope>NUCLEOTIDE SEQUENCE [LARGE SCALE GENOMIC DNA]</scope>
    <source>
        <strain evidence="4 5">LDG1-06</strain>
    </source>
</reference>
<dbReference type="PANTHER" id="PTHR44591:SF3">
    <property type="entry name" value="RESPONSE REGULATORY DOMAIN-CONTAINING PROTEIN"/>
    <property type="match status" value="1"/>
</dbReference>
<dbReference type="InterPro" id="IPR001789">
    <property type="entry name" value="Sig_transdc_resp-reg_receiver"/>
</dbReference>
<protein>
    <submittedName>
        <fullName evidence="4">Response regulator</fullName>
    </submittedName>
</protein>
<name>A0ABS2A598_9ACTN</name>
<keyword evidence="1 2" id="KW-0597">Phosphoprotein</keyword>
<dbReference type="Pfam" id="PF00072">
    <property type="entry name" value="Response_reg"/>
    <property type="match status" value="1"/>
</dbReference>
<comment type="caution">
    <text evidence="4">The sequence shown here is derived from an EMBL/GenBank/DDBJ whole genome shotgun (WGS) entry which is preliminary data.</text>
</comment>
<evidence type="ECO:0000313" key="4">
    <source>
        <dbReference type="EMBL" id="MBM2614972.1"/>
    </source>
</evidence>
<evidence type="ECO:0000313" key="5">
    <source>
        <dbReference type="Proteomes" id="UP000632138"/>
    </source>
</evidence>
<keyword evidence="5" id="KW-1185">Reference proteome</keyword>
<dbReference type="InterPro" id="IPR011006">
    <property type="entry name" value="CheY-like_superfamily"/>
</dbReference>
<evidence type="ECO:0000256" key="2">
    <source>
        <dbReference type="PROSITE-ProRule" id="PRU00169"/>
    </source>
</evidence>
<proteinExistence type="predicted"/>
<dbReference type="EMBL" id="JAENHP010000001">
    <property type="protein sequence ID" value="MBM2614972.1"/>
    <property type="molecule type" value="Genomic_DNA"/>
</dbReference>
<dbReference type="PANTHER" id="PTHR44591">
    <property type="entry name" value="STRESS RESPONSE REGULATOR PROTEIN 1"/>
    <property type="match status" value="1"/>
</dbReference>
<accession>A0ABS2A598</accession>
<evidence type="ECO:0000259" key="3">
    <source>
        <dbReference type="PROSITE" id="PS50110"/>
    </source>
</evidence>
<organism evidence="4 5">
    <name type="scientific">Paractinoplanes ovalisporus</name>
    <dbReference type="NCBI Taxonomy" id="2810368"/>
    <lineage>
        <taxon>Bacteria</taxon>
        <taxon>Bacillati</taxon>
        <taxon>Actinomycetota</taxon>
        <taxon>Actinomycetes</taxon>
        <taxon>Micromonosporales</taxon>
        <taxon>Micromonosporaceae</taxon>
        <taxon>Paractinoplanes</taxon>
    </lineage>
</organism>
<dbReference type="InterPro" id="IPR050595">
    <property type="entry name" value="Bact_response_regulator"/>
</dbReference>
<gene>
    <name evidence="4" type="ORF">JIG36_05285</name>
</gene>
<feature type="modified residue" description="4-aspartylphosphate" evidence="2">
    <location>
        <position position="54"/>
    </location>
</feature>
<dbReference type="Proteomes" id="UP000632138">
    <property type="component" value="Unassembled WGS sequence"/>
</dbReference>
<dbReference type="CDD" id="cd00156">
    <property type="entry name" value="REC"/>
    <property type="match status" value="1"/>
</dbReference>